<sequence>MSSCSRHCWRGTGMLSPGRLQAAFFSKKIAGTLRLFHAAYHGLLYLVSYEFGRVVGKISEKTSWMHLTICLQASWTSSKRRKALLVSFWLNVYARQRQLSQLTSDAFVFGDFRSSWAMILLLSSRPALTQLTMTCTGKLQWDCFSSVKRTLS</sequence>
<comment type="caution">
    <text evidence="1">The sequence shown here is derived from an EMBL/GenBank/DDBJ whole genome shotgun (WGS) entry which is preliminary data.</text>
</comment>
<proteinExistence type="predicted"/>
<evidence type="ECO:0000313" key="2">
    <source>
        <dbReference type="Proteomes" id="UP000606274"/>
    </source>
</evidence>
<keyword evidence="2" id="KW-1185">Reference proteome</keyword>
<protein>
    <submittedName>
        <fullName evidence="1">Uncharacterized protein</fullName>
    </submittedName>
</protein>
<gene>
    <name evidence="1" type="ORF">HF521_018317</name>
</gene>
<name>A0A8T0BJ23_SILME</name>
<dbReference type="EMBL" id="JABFDY010000005">
    <property type="protein sequence ID" value="KAF7707099.1"/>
    <property type="molecule type" value="Genomic_DNA"/>
</dbReference>
<organism evidence="1 2">
    <name type="scientific">Silurus meridionalis</name>
    <name type="common">Southern catfish</name>
    <name type="synonym">Silurus soldatovi meridionalis</name>
    <dbReference type="NCBI Taxonomy" id="175797"/>
    <lineage>
        <taxon>Eukaryota</taxon>
        <taxon>Metazoa</taxon>
        <taxon>Chordata</taxon>
        <taxon>Craniata</taxon>
        <taxon>Vertebrata</taxon>
        <taxon>Euteleostomi</taxon>
        <taxon>Actinopterygii</taxon>
        <taxon>Neopterygii</taxon>
        <taxon>Teleostei</taxon>
        <taxon>Ostariophysi</taxon>
        <taxon>Siluriformes</taxon>
        <taxon>Siluridae</taxon>
        <taxon>Silurus</taxon>
    </lineage>
</organism>
<reference evidence="1" key="1">
    <citation type="submission" date="2020-08" db="EMBL/GenBank/DDBJ databases">
        <title>Chromosome-level assembly of Southern catfish (Silurus meridionalis) provides insights into visual adaptation to the nocturnal and benthic lifestyles.</title>
        <authorList>
            <person name="Zhang Y."/>
            <person name="Wang D."/>
            <person name="Peng Z."/>
        </authorList>
    </citation>
    <scope>NUCLEOTIDE SEQUENCE</scope>
    <source>
        <strain evidence="1">SWU-2019-XX</strain>
        <tissue evidence="1">Muscle</tissue>
    </source>
</reference>
<evidence type="ECO:0000313" key="1">
    <source>
        <dbReference type="EMBL" id="KAF7707099.1"/>
    </source>
</evidence>
<accession>A0A8T0BJ23</accession>
<dbReference type="AlphaFoldDB" id="A0A8T0BJ23"/>
<dbReference type="Proteomes" id="UP000606274">
    <property type="component" value="Unassembled WGS sequence"/>
</dbReference>